<comment type="caution">
    <text evidence="5">The sequence shown here is derived from an EMBL/GenBank/DDBJ whole genome shotgun (WGS) entry which is preliminary data.</text>
</comment>
<dbReference type="PIRSF" id="PIRSF002741">
    <property type="entry name" value="MppA"/>
    <property type="match status" value="1"/>
</dbReference>
<evidence type="ECO:0000256" key="2">
    <source>
        <dbReference type="ARBA" id="ARBA00022448"/>
    </source>
</evidence>
<comment type="similarity">
    <text evidence="1">Belongs to the bacterial solute-binding protein 5 family.</text>
</comment>
<organism evidence="5 6">
    <name type="scientific">Pontibacter ruber</name>
    <dbReference type="NCBI Taxonomy" id="1343895"/>
    <lineage>
        <taxon>Bacteria</taxon>
        <taxon>Pseudomonadati</taxon>
        <taxon>Bacteroidota</taxon>
        <taxon>Cytophagia</taxon>
        <taxon>Cytophagales</taxon>
        <taxon>Hymenobacteraceae</taxon>
        <taxon>Pontibacter</taxon>
    </lineage>
</organism>
<feature type="domain" description="Solute-binding protein family 5" evidence="4">
    <location>
        <begin position="47"/>
        <end position="451"/>
    </location>
</feature>
<gene>
    <name evidence="5" type="ORF">ACFSKP_03140</name>
</gene>
<keyword evidence="2" id="KW-0813">Transport</keyword>
<dbReference type="CDD" id="cd00995">
    <property type="entry name" value="PBP2_NikA_DppA_OppA_like"/>
    <property type="match status" value="1"/>
</dbReference>
<dbReference type="InterPro" id="IPR039424">
    <property type="entry name" value="SBP_5"/>
</dbReference>
<dbReference type="PANTHER" id="PTHR30290:SF9">
    <property type="entry name" value="OLIGOPEPTIDE-BINDING PROTEIN APPA"/>
    <property type="match status" value="1"/>
</dbReference>
<evidence type="ECO:0000256" key="1">
    <source>
        <dbReference type="ARBA" id="ARBA00005695"/>
    </source>
</evidence>
<dbReference type="Gene3D" id="3.40.190.10">
    <property type="entry name" value="Periplasmic binding protein-like II"/>
    <property type="match status" value="1"/>
</dbReference>
<keyword evidence="6" id="KW-1185">Reference proteome</keyword>
<dbReference type="EMBL" id="JBHUIM010000001">
    <property type="protein sequence ID" value="MFD2245234.1"/>
    <property type="molecule type" value="Genomic_DNA"/>
</dbReference>
<sequence length="550" mass="61187">MPDEVRVRFSADPETLNPVNYSDAGAIQIINLLFHSLLSVDLESDGLKPALAASMPQVERKDSLTYFTYTLRKEAEWASGAPVTAEDVAFTLKVLKAPLVNNESIKPQVEFIQDIILDKEDPRKFTLLCKGYAPEMELLTGDFFILPAYLFDPAGLLKSVSVRTLSSGSAEPDNNGRIKAFAERFNSTESAKSKEMLQGSGGYLLDSWVPGQYITLKRKESWWGKELGNEAAHLTANPARISFQIIPDNTTALLALKNHQLDVLENIAVAEFRQLQQDKSFLEEYTLHTPNGYEFVYAGLNSRLPKFSDKRTRQAIAHLLDVNSLISVVQQSQATPTVGIVPPSVKKFYNSELTPYKHNVQKAKQLLAAAGWKQEKDGWYKNISGTKEKLTIDIVHRAGSTGYQNSALIFQQSAAKAGIPVTIQALDGSYLSQRIGSHEFDMFFRALSGNPFAFNFKPLLHTSAAGLDGFNTTGFGNAQTDKLLDAINAARTDEEKALHLKKLQQIMQEEATLIPLYYLKERIAIHKRFTNTKVSGLEPNYDVSAFLLKN</sequence>
<dbReference type="Pfam" id="PF00496">
    <property type="entry name" value="SBP_bac_5"/>
    <property type="match status" value="1"/>
</dbReference>
<evidence type="ECO:0000313" key="6">
    <source>
        <dbReference type="Proteomes" id="UP001597374"/>
    </source>
</evidence>
<name>A0ABW5CVG6_9BACT</name>
<dbReference type="RefSeq" id="WP_250429309.1">
    <property type="nucleotide sequence ID" value="NZ_JALPRR010000002.1"/>
</dbReference>
<dbReference type="Gene3D" id="3.10.105.10">
    <property type="entry name" value="Dipeptide-binding Protein, Domain 3"/>
    <property type="match status" value="1"/>
</dbReference>
<evidence type="ECO:0000313" key="5">
    <source>
        <dbReference type="EMBL" id="MFD2245234.1"/>
    </source>
</evidence>
<keyword evidence="3" id="KW-0732">Signal</keyword>
<protein>
    <submittedName>
        <fullName evidence="5">ABC transporter substrate-binding protein</fullName>
    </submittedName>
</protein>
<dbReference type="InterPro" id="IPR000914">
    <property type="entry name" value="SBP_5_dom"/>
</dbReference>
<dbReference type="PANTHER" id="PTHR30290">
    <property type="entry name" value="PERIPLASMIC BINDING COMPONENT OF ABC TRANSPORTER"/>
    <property type="match status" value="1"/>
</dbReference>
<evidence type="ECO:0000259" key="4">
    <source>
        <dbReference type="Pfam" id="PF00496"/>
    </source>
</evidence>
<reference evidence="6" key="1">
    <citation type="journal article" date="2019" name="Int. J. Syst. Evol. Microbiol.">
        <title>The Global Catalogue of Microorganisms (GCM) 10K type strain sequencing project: providing services to taxonomists for standard genome sequencing and annotation.</title>
        <authorList>
            <consortium name="The Broad Institute Genomics Platform"/>
            <consortium name="The Broad Institute Genome Sequencing Center for Infectious Disease"/>
            <person name="Wu L."/>
            <person name="Ma J."/>
        </authorList>
    </citation>
    <scope>NUCLEOTIDE SEQUENCE [LARGE SCALE GENOMIC DNA]</scope>
    <source>
        <strain evidence="6">CGMCC 4.1782</strain>
    </source>
</reference>
<dbReference type="InterPro" id="IPR030678">
    <property type="entry name" value="Peptide/Ni-bd"/>
</dbReference>
<proteinExistence type="inferred from homology"/>
<evidence type="ECO:0000256" key="3">
    <source>
        <dbReference type="ARBA" id="ARBA00022729"/>
    </source>
</evidence>
<dbReference type="Proteomes" id="UP001597374">
    <property type="component" value="Unassembled WGS sequence"/>
</dbReference>
<dbReference type="SUPFAM" id="SSF53850">
    <property type="entry name" value="Periplasmic binding protein-like II"/>
    <property type="match status" value="1"/>
</dbReference>
<accession>A0ABW5CVG6</accession>